<dbReference type="GO" id="GO:0032040">
    <property type="term" value="C:small-subunit processome"/>
    <property type="evidence" value="ECO:0007669"/>
    <property type="project" value="InterPro"/>
</dbReference>
<dbReference type="InterPro" id="IPR057776">
    <property type="entry name" value="UTP23_sensor"/>
</dbReference>
<dbReference type="InterPro" id="IPR006984">
    <property type="entry name" value="Fcf1/UTP23"/>
</dbReference>
<comment type="similarity">
    <text evidence="6">Belongs to the UTP23/FCF1 family. UTP23 subfamily.</text>
</comment>
<dbReference type="SUPFAM" id="SSF88723">
    <property type="entry name" value="PIN domain-like"/>
    <property type="match status" value="1"/>
</dbReference>
<evidence type="ECO:0000256" key="6">
    <source>
        <dbReference type="ARBA" id="ARBA00038503"/>
    </source>
</evidence>
<evidence type="ECO:0000256" key="5">
    <source>
        <dbReference type="ARBA" id="ARBA00037300"/>
    </source>
</evidence>
<evidence type="ECO:0000256" key="2">
    <source>
        <dbReference type="ARBA" id="ARBA00022517"/>
    </source>
</evidence>
<feature type="domain" description="UTP23 sensor motif region" evidence="9">
    <location>
        <begin position="215"/>
        <end position="234"/>
    </location>
</feature>
<feature type="compositionally biased region" description="Basic and acidic residues" evidence="8">
    <location>
        <begin position="163"/>
        <end position="177"/>
    </location>
</feature>
<dbReference type="Pfam" id="PF04900">
    <property type="entry name" value="Fcf1"/>
    <property type="match status" value="1"/>
</dbReference>
<gene>
    <name evidence="10" type="ORF">KVT40_008148</name>
</gene>
<evidence type="ECO:0000256" key="8">
    <source>
        <dbReference type="SAM" id="MobiDB-lite"/>
    </source>
</evidence>
<name>A0A8K0KTE7_9PEZI</name>
<feature type="region of interest" description="Disordered" evidence="8">
    <location>
        <begin position="163"/>
        <end position="303"/>
    </location>
</feature>
<keyword evidence="2" id="KW-0690">Ribosome biogenesis</keyword>
<protein>
    <recommendedName>
        <fullName evidence="7">U three protein 23</fullName>
    </recommendedName>
</protein>
<keyword evidence="4" id="KW-0539">Nucleus</keyword>
<evidence type="ECO:0000256" key="4">
    <source>
        <dbReference type="ARBA" id="ARBA00023242"/>
    </source>
</evidence>
<organism evidence="10 11">
    <name type="scientific">Elsinoe batatas</name>
    <dbReference type="NCBI Taxonomy" id="2601811"/>
    <lineage>
        <taxon>Eukaryota</taxon>
        <taxon>Fungi</taxon>
        <taxon>Dikarya</taxon>
        <taxon>Ascomycota</taxon>
        <taxon>Pezizomycotina</taxon>
        <taxon>Dothideomycetes</taxon>
        <taxon>Dothideomycetidae</taxon>
        <taxon>Myriangiales</taxon>
        <taxon>Elsinoaceae</taxon>
        <taxon>Elsinoe</taxon>
    </lineage>
</organism>
<dbReference type="EMBL" id="JAESVG020000010">
    <property type="protein sequence ID" value="KAG8623172.1"/>
    <property type="molecule type" value="Genomic_DNA"/>
</dbReference>
<dbReference type="OrthoDB" id="25675at2759"/>
<dbReference type="Proteomes" id="UP000809789">
    <property type="component" value="Unassembled WGS sequence"/>
</dbReference>
<comment type="caution">
    <text evidence="10">The sequence shown here is derived from an EMBL/GenBank/DDBJ whole genome shotgun (WGS) entry which is preliminary data.</text>
</comment>
<dbReference type="FunFam" id="3.40.50.1010:FF:000006">
    <property type="entry name" value="rRNA-processing protein UTP23 homolog"/>
    <property type="match status" value="1"/>
</dbReference>
<reference evidence="10" key="1">
    <citation type="submission" date="2021-07" db="EMBL/GenBank/DDBJ databases">
        <title>Elsinoe batatas strain:CRI-CJ2 Genome sequencing and assembly.</title>
        <authorList>
            <person name="Huang L."/>
        </authorList>
    </citation>
    <scope>NUCLEOTIDE SEQUENCE</scope>
    <source>
        <strain evidence="10">CRI-CJ2</strain>
    </source>
</reference>
<sequence>MRGKRSKQYRKLMHQYALAFNFREPYQVLLDAEIIQDTTKFKMDLPHLLSRTLHGQVKPMITQCCIRQLYLAKTEDRAVKNSWIETAKGCERRKCGHQELEEPLGAEECIMSVVDPKDSGTNKHRYIVASQDAATRRRLRGVAGVPLVYVQRSVMVMEPMAARSEEVKDDQEREKVRSGVKRGKSSSAGEKRKRDGSVEGSGDSEVDEPKIEAPQKKKRGPKGVNPLSAMKSKKPQDRSEHGSRAAMPDRIEKQIRAARQEAKKEKVHKSDAPSSEEATIKRKRKKTNGTVSTATALTGEATE</sequence>
<keyword evidence="3" id="KW-0698">rRNA processing</keyword>
<proteinExistence type="inferred from homology"/>
<feature type="compositionally biased region" description="Basic and acidic residues" evidence="8">
    <location>
        <begin position="234"/>
        <end position="271"/>
    </location>
</feature>
<evidence type="ECO:0000259" key="9">
    <source>
        <dbReference type="Pfam" id="PF24779"/>
    </source>
</evidence>
<dbReference type="GO" id="GO:0006364">
    <property type="term" value="P:rRNA processing"/>
    <property type="evidence" value="ECO:0007669"/>
    <property type="project" value="UniProtKB-KW"/>
</dbReference>
<keyword evidence="11" id="KW-1185">Reference proteome</keyword>
<evidence type="ECO:0000313" key="11">
    <source>
        <dbReference type="Proteomes" id="UP000809789"/>
    </source>
</evidence>
<evidence type="ECO:0000256" key="1">
    <source>
        <dbReference type="ARBA" id="ARBA00004604"/>
    </source>
</evidence>
<dbReference type="Gene3D" id="3.40.50.1010">
    <property type="entry name" value="5'-nuclease"/>
    <property type="match status" value="1"/>
</dbReference>
<comment type="function">
    <text evidence="5">Involved in rRNA-processing and ribosome biogenesis.</text>
</comment>
<accession>A0A8K0KTE7</accession>
<evidence type="ECO:0000313" key="10">
    <source>
        <dbReference type="EMBL" id="KAG8623172.1"/>
    </source>
</evidence>
<dbReference type="AlphaFoldDB" id="A0A8K0KTE7"/>
<evidence type="ECO:0000256" key="3">
    <source>
        <dbReference type="ARBA" id="ARBA00022552"/>
    </source>
</evidence>
<evidence type="ECO:0000256" key="7">
    <source>
        <dbReference type="ARBA" id="ARBA00076388"/>
    </source>
</evidence>
<dbReference type="PANTHER" id="PTHR12416">
    <property type="entry name" value="RRNA-PROCESSING PROTEIN UTP23 HOMOLOG"/>
    <property type="match status" value="1"/>
</dbReference>
<dbReference type="InterPro" id="IPR029060">
    <property type="entry name" value="PIN-like_dom_sf"/>
</dbReference>
<dbReference type="CDD" id="cd09865">
    <property type="entry name" value="PIN_ScUtp23p-like"/>
    <property type="match status" value="1"/>
</dbReference>
<comment type="subcellular location">
    <subcellularLocation>
        <location evidence="1">Nucleus</location>
        <location evidence="1">Nucleolus</location>
    </subcellularLocation>
</comment>
<dbReference type="Pfam" id="PF24779">
    <property type="entry name" value="UTP23_sensor"/>
    <property type="match status" value="1"/>
</dbReference>